<dbReference type="PANTHER" id="PTHR41534:SF2">
    <property type="entry name" value="3-PHENYLPROPIONATE_CINNAMIC ACID DIOXYGENASE SUBUNIT BETA"/>
    <property type="match status" value="1"/>
</dbReference>
<dbReference type="InterPro" id="IPR032710">
    <property type="entry name" value="NTF2-like_dom_sf"/>
</dbReference>
<dbReference type="Proteomes" id="UP000321039">
    <property type="component" value="Unassembled WGS sequence"/>
</dbReference>
<evidence type="ECO:0000256" key="3">
    <source>
        <dbReference type="ARBA" id="ARBA00022797"/>
    </source>
</evidence>
<evidence type="ECO:0000313" key="7">
    <source>
        <dbReference type="Proteomes" id="UP000321039"/>
    </source>
</evidence>
<evidence type="ECO:0000256" key="1">
    <source>
        <dbReference type="ARBA" id="ARBA00005211"/>
    </source>
</evidence>
<dbReference type="SUPFAM" id="SSF54427">
    <property type="entry name" value="NTF2-like"/>
    <property type="match status" value="1"/>
</dbReference>
<dbReference type="GO" id="GO:0051213">
    <property type="term" value="F:dioxygenase activity"/>
    <property type="evidence" value="ECO:0007669"/>
    <property type="project" value="UniProtKB-KW"/>
</dbReference>
<dbReference type="InterPro" id="IPR000391">
    <property type="entry name" value="Rng_hydr_dOase-bsu"/>
</dbReference>
<name>A0A5C8ZTV9_9GAMM</name>
<dbReference type="AlphaFoldDB" id="A0A5C8ZTV9"/>
<comment type="similarity">
    <text evidence="2">Belongs to the bacterial ring-hydroxylating dioxygenase beta subunit family.</text>
</comment>
<evidence type="ECO:0000256" key="2">
    <source>
        <dbReference type="ARBA" id="ARBA00009570"/>
    </source>
</evidence>
<sequence length="184" mass="21668">MSAPNITPELQWSIEQFYYREARLLDNRQYQTWLGLCSEDISYSMPGRNNLLVDNRERGHESMIEVDRELEGIDSDGCPIRDENYIYLMLRVERSFKINAWAENPPARTRRIIGNVEILDIAGDEYSVVSNFHLHYSRPGARDFFYAGQRRDRLLEVDGDYRIRRREILMDMADVNVPTLGLFL</sequence>
<reference evidence="6 7" key="1">
    <citation type="submission" date="2019-08" db="EMBL/GenBank/DDBJ databases">
        <title>Parahaliea maris sp. nov., isolated from the surface seawater.</title>
        <authorList>
            <person name="Liu Y."/>
        </authorList>
    </citation>
    <scope>NUCLEOTIDE SEQUENCE [LARGE SCALE GENOMIC DNA]</scope>
    <source>
        <strain evidence="6 7">HSLHS9</strain>
    </source>
</reference>
<evidence type="ECO:0000313" key="6">
    <source>
        <dbReference type="EMBL" id="TXS91915.1"/>
    </source>
</evidence>
<dbReference type="Gene3D" id="3.10.450.50">
    <property type="match status" value="1"/>
</dbReference>
<keyword evidence="3" id="KW-0058">Aromatic hydrocarbons catabolism</keyword>
<keyword evidence="5" id="KW-0560">Oxidoreductase</keyword>
<dbReference type="RefSeq" id="WP_148069155.1">
    <property type="nucleotide sequence ID" value="NZ_VRZA01000005.1"/>
</dbReference>
<keyword evidence="4 6" id="KW-0223">Dioxygenase</keyword>
<dbReference type="Pfam" id="PF00866">
    <property type="entry name" value="Ring_hydroxyl_B"/>
    <property type="match status" value="1"/>
</dbReference>
<evidence type="ECO:0000256" key="4">
    <source>
        <dbReference type="ARBA" id="ARBA00022964"/>
    </source>
</evidence>
<dbReference type="PANTHER" id="PTHR41534">
    <property type="entry name" value="BLR3401 PROTEIN"/>
    <property type="match status" value="1"/>
</dbReference>
<comment type="caution">
    <text evidence="6">The sequence shown here is derived from an EMBL/GenBank/DDBJ whole genome shotgun (WGS) entry which is preliminary data.</text>
</comment>
<gene>
    <name evidence="6" type="ORF">FV139_14385</name>
</gene>
<comment type="pathway">
    <text evidence="1">Aromatic compound metabolism.</text>
</comment>
<protein>
    <submittedName>
        <fullName evidence="6">Aromatic-ring-hydroxylating dioxygenase subunit beta</fullName>
    </submittedName>
</protein>
<proteinExistence type="inferred from homology"/>
<evidence type="ECO:0000256" key="5">
    <source>
        <dbReference type="ARBA" id="ARBA00023002"/>
    </source>
</evidence>
<keyword evidence="7" id="KW-1185">Reference proteome</keyword>
<dbReference type="EMBL" id="VRZA01000005">
    <property type="protein sequence ID" value="TXS91915.1"/>
    <property type="molecule type" value="Genomic_DNA"/>
</dbReference>
<dbReference type="CDD" id="cd00667">
    <property type="entry name" value="ring_hydroxylating_dioxygenases_beta"/>
    <property type="match status" value="1"/>
</dbReference>
<dbReference type="GO" id="GO:0019380">
    <property type="term" value="P:3-phenylpropionate catabolic process"/>
    <property type="evidence" value="ECO:0007669"/>
    <property type="project" value="TreeGrafter"/>
</dbReference>
<organism evidence="6 7">
    <name type="scientific">Parahaliea maris</name>
    <dbReference type="NCBI Taxonomy" id="2716870"/>
    <lineage>
        <taxon>Bacteria</taxon>
        <taxon>Pseudomonadati</taxon>
        <taxon>Pseudomonadota</taxon>
        <taxon>Gammaproteobacteria</taxon>
        <taxon>Cellvibrionales</taxon>
        <taxon>Halieaceae</taxon>
        <taxon>Parahaliea</taxon>
    </lineage>
</organism>
<accession>A0A5C8ZTV9</accession>